<organism evidence="1">
    <name type="scientific">viral metagenome</name>
    <dbReference type="NCBI Taxonomy" id="1070528"/>
    <lineage>
        <taxon>unclassified sequences</taxon>
        <taxon>metagenomes</taxon>
        <taxon>organismal metagenomes</taxon>
    </lineage>
</organism>
<evidence type="ECO:0000313" key="1">
    <source>
        <dbReference type="EMBL" id="QHT29723.1"/>
    </source>
</evidence>
<accession>A0A6C0EMM9</accession>
<protein>
    <submittedName>
        <fullName evidence="1">Uncharacterized protein</fullName>
    </submittedName>
</protein>
<reference evidence="1" key="1">
    <citation type="journal article" date="2020" name="Nature">
        <title>Giant virus diversity and host interactions through global metagenomics.</title>
        <authorList>
            <person name="Schulz F."/>
            <person name="Roux S."/>
            <person name="Paez-Espino D."/>
            <person name="Jungbluth S."/>
            <person name="Walsh D.A."/>
            <person name="Denef V.J."/>
            <person name="McMahon K.D."/>
            <person name="Konstantinidis K.T."/>
            <person name="Eloe-Fadrosh E.A."/>
            <person name="Kyrpides N.C."/>
            <person name="Woyke T."/>
        </authorList>
    </citation>
    <scope>NUCLEOTIDE SEQUENCE</scope>
    <source>
        <strain evidence="1">GVMAG-M-3300009068-24</strain>
    </source>
</reference>
<sequence>MRWSGRIRRWTKIEFIMTLTYGQELKVIVSGYYTGGYILNMVQIRVEFVISMRSVRMMHDGVTDGLNLYHHLGLCDFTERGDDRFVRRGYWYACGKSV</sequence>
<name>A0A6C0EMM9_9ZZZZ</name>
<dbReference type="EMBL" id="MN738881">
    <property type="protein sequence ID" value="QHT29723.1"/>
    <property type="molecule type" value="Genomic_DNA"/>
</dbReference>
<proteinExistence type="predicted"/>
<dbReference type="AlphaFoldDB" id="A0A6C0EMM9"/>